<keyword evidence="2" id="KW-1185">Reference proteome</keyword>
<comment type="caution">
    <text evidence="1">The sequence shown here is derived from an EMBL/GenBank/DDBJ whole genome shotgun (WGS) entry which is preliminary data.</text>
</comment>
<reference evidence="1 2" key="1">
    <citation type="journal article" date="2024" name="Commun. Biol.">
        <title>Comparative genomic analysis of thermophilic fungi reveals convergent evolutionary adaptations and gene losses.</title>
        <authorList>
            <person name="Steindorff A.S."/>
            <person name="Aguilar-Pontes M.V."/>
            <person name="Robinson A.J."/>
            <person name="Andreopoulos B."/>
            <person name="LaButti K."/>
            <person name="Kuo A."/>
            <person name="Mondo S."/>
            <person name="Riley R."/>
            <person name="Otillar R."/>
            <person name="Haridas S."/>
            <person name="Lipzen A."/>
            <person name="Grimwood J."/>
            <person name="Schmutz J."/>
            <person name="Clum A."/>
            <person name="Reid I.D."/>
            <person name="Moisan M.C."/>
            <person name="Butler G."/>
            <person name="Nguyen T.T.M."/>
            <person name="Dewar K."/>
            <person name="Conant G."/>
            <person name="Drula E."/>
            <person name="Henrissat B."/>
            <person name="Hansel C."/>
            <person name="Singer S."/>
            <person name="Hutchinson M.I."/>
            <person name="de Vries R.P."/>
            <person name="Natvig D.O."/>
            <person name="Powell A.J."/>
            <person name="Tsang A."/>
            <person name="Grigoriev I.V."/>
        </authorList>
    </citation>
    <scope>NUCLEOTIDE SEQUENCE [LARGE SCALE GENOMIC DNA]</scope>
    <source>
        <strain evidence="1 2">ATCC 24622</strain>
    </source>
</reference>
<gene>
    <name evidence="1" type="ORF">VTK73DRAFT_6015</name>
</gene>
<protein>
    <submittedName>
        <fullName evidence="1">Uncharacterized protein</fullName>
    </submittedName>
</protein>
<dbReference type="EMBL" id="JAZHXJ010003388">
    <property type="protein sequence ID" value="KAL1835204.1"/>
    <property type="molecule type" value="Genomic_DNA"/>
</dbReference>
<name>A0ABR3V049_9PEZI</name>
<accession>A0ABR3V049</accession>
<proteinExistence type="predicted"/>
<organism evidence="1 2">
    <name type="scientific">Phialemonium thermophilum</name>
    <dbReference type="NCBI Taxonomy" id="223376"/>
    <lineage>
        <taxon>Eukaryota</taxon>
        <taxon>Fungi</taxon>
        <taxon>Dikarya</taxon>
        <taxon>Ascomycota</taxon>
        <taxon>Pezizomycotina</taxon>
        <taxon>Sordariomycetes</taxon>
        <taxon>Sordariomycetidae</taxon>
        <taxon>Cephalothecales</taxon>
        <taxon>Cephalothecaceae</taxon>
        <taxon>Phialemonium</taxon>
    </lineage>
</organism>
<evidence type="ECO:0000313" key="2">
    <source>
        <dbReference type="Proteomes" id="UP001586593"/>
    </source>
</evidence>
<dbReference type="Proteomes" id="UP001586593">
    <property type="component" value="Unassembled WGS sequence"/>
</dbReference>
<sequence length="300" mass="33565">MQGLPFTHHLGCMADLYGLRDDLSQLDPEMGPDLHHCLEVLGIMDLPTFVLGRSTPYLGFWARFRRIQHVLANGIVGGVEVVTGLPRSLLDIFSRIHEPGAEIEFWLWPGEIGQFPQIHLWNSWRYGGMLLARRASRKVNATAAVASQALHHPGQPGRAPFSGVPRTVVDGVKVTWNTRGQYGYVVKEFPLPSTEQLLCCVLSELDAMERELARPENSHSLVENGFLYPFLAACLQVSLLKAHPEWKVALCRFRDKWLLPGRTQNVDALLAVIDEAWASGDDDFDADAAAQRMNKEIALY</sequence>
<evidence type="ECO:0000313" key="1">
    <source>
        <dbReference type="EMBL" id="KAL1835204.1"/>
    </source>
</evidence>